<comment type="caution">
    <text evidence="2">The sequence shown here is derived from an EMBL/GenBank/DDBJ whole genome shotgun (WGS) entry which is preliminary data.</text>
</comment>
<gene>
    <name evidence="2" type="ORF">EUA94_21305</name>
</gene>
<sequence>MAHEVGPHLARAQVEGGLGFDGEPGLDAEGAQHGLERVGGALVGVRQHAAYGGAAGTAYVDGVEVRACHESEPHDPCAVDDRAQGSGDAMLDLVVRQVGPADREADPLLERPLAATSGGEAEQLPRGRGPTEPLEGLSRRVPPQG</sequence>
<protein>
    <submittedName>
        <fullName evidence="2">Uncharacterized protein</fullName>
    </submittedName>
</protein>
<dbReference type="RefSeq" id="WP_129428930.1">
    <property type="nucleotide sequence ID" value="NZ_SDWV01000033.1"/>
</dbReference>
<accession>A0A4V1RMX3</accession>
<evidence type="ECO:0000256" key="1">
    <source>
        <dbReference type="SAM" id="MobiDB-lite"/>
    </source>
</evidence>
<proteinExistence type="predicted"/>
<evidence type="ECO:0000313" key="2">
    <source>
        <dbReference type="EMBL" id="RYC03857.1"/>
    </source>
</evidence>
<dbReference type="EMBL" id="SDWV01000033">
    <property type="protein sequence ID" value="RYC03857.1"/>
    <property type="molecule type" value="Genomic_DNA"/>
</dbReference>
<organism evidence="2 3">
    <name type="scientific">Nocardioides zhouii</name>
    <dbReference type="NCBI Taxonomy" id="1168729"/>
    <lineage>
        <taxon>Bacteria</taxon>
        <taxon>Bacillati</taxon>
        <taxon>Actinomycetota</taxon>
        <taxon>Actinomycetes</taxon>
        <taxon>Propionibacteriales</taxon>
        <taxon>Nocardioidaceae</taxon>
        <taxon>Nocardioides</taxon>
    </lineage>
</organism>
<dbReference type="AlphaFoldDB" id="A0A4V1RMX3"/>
<evidence type="ECO:0000313" key="3">
    <source>
        <dbReference type="Proteomes" id="UP000291101"/>
    </source>
</evidence>
<keyword evidence="3" id="KW-1185">Reference proteome</keyword>
<reference evidence="2 3" key="1">
    <citation type="submission" date="2019-01" db="EMBL/GenBank/DDBJ databases">
        <title>Novel species of Nocardioides.</title>
        <authorList>
            <person name="Liu Q."/>
            <person name="X Y.-H."/>
        </authorList>
    </citation>
    <scope>NUCLEOTIDE SEQUENCE [LARGE SCALE GENOMIC DNA]</scope>
    <source>
        <strain evidence="2 3">HLT2-9</strain>
    </source>
</reference>
<feature type="region of interest" description="Disordered" evidence="1">
    <location>
        <begin position="101"/>
        <end position="145"/>
    </location>
</feature>
<name>A0A4V1RMX3_9ACTN</name>
<dbReference type="Proteomes" id="UP000291101">
    <property type="component" value="Unassembled WGS sequence"/>
</dbReference>